<gene>
    <name evidence="2" type="primary">gp1</name>
</gene>
<organism evidence="2">
    <name type="scientific">Lettuce chlorosis virus</name>
    <dbReference type="NCBI Taxonomy" id="642478"/>
    <lineage>
        <taxon>Viruses</taxon>
        <taxon>Riboviria</taxon>
        <taxon>Orthornavirae</taxon>
        <taxon>Kitrinoviricota</taxon>
        <taxon>Alsuviricetes</taxon>
        <taxon>Martellivirales</taxon>
        <taxon>Closteroviridae</taxon>
        <taxon>Crinivirus</taxon>
        <taxon>Crinivirus lactucachlorosi</taxon>
    </lineage>
</organism>
<reference evidence="2" key="1">
    <citation type="submission" date="2017-11" db="EMBL/GenBank/DDBJ databases">
        <title>First report of a natural recombinant between two distinct plant RNA virus species.</title>
        <authorList>
            <person name="Ruiz L."/>
            <person name="Simon A."/>
            <person name="Garcia C."/>
            <person name="Janssen D."/>
        </authorList>
    </citation>
    <scope>NUCLEOTIDE SEQUENCE</scope>
    <source>
        <strain evidence="2">Almeria</strain>
    </source>
</reference>
<dbReference type="EMBL" id="MG489895">
    <property type="protein sequence ID" value="AUT30580.1"/>
    <property type="molecule type" value="Genomic_RNA"/>
</dbReference>
<sequence length="50" mass="5684">MRSNWRMVAAFVSHHRPWPRVVYGAHPTMTGDESPSSQLPLSVRPVYPPP</sequence>
<feature type="region of interest" description="Disordered" evidence="1">
    <location>
        <begin position="26"/>
        <end position="50"/>
    </location>
</feature>
<accession>A0A343SW85</accession>
<protein>
    <submittedName>
        <fullName evidence="2">p5.6</fullName>
    </submittedName>
</protein>
<evidence type="ECO:0000313" key="2">
    <source>
        <dbReference type="EMBL" id="AUT30580.1"/>
    </source>
</evidence>
<feature type="compositionally biased region" description="Polar residues" evidence="1">
    <location>
        <begin position="31"/>
        <end position="40"/>
    </location>
</feature>
<proteinExistence type="predicted"/>
<evidence type="ECO:0000256" key="1">
    <source>
        <dbReference type="SAM" id="MobiDB-lite"/>
    </source>
</evidence>
<name>A0A343SW85_9CLOS</name>